<gene>
    <name evidence="3" type="ORF">NW762_009824</name>
</gene>
<keyword evidence="4" id="KW-1185">Reference proteome</keyword>
<evidence type="ECO:0000313" key="4">
    <source>
        <dbReference type="Proteomes" id="UP001152049"/>
    </source>
</evidence>
<feature type="compositionally biased region" description="Polar residues" evidence="1">
    <location>
        <begin position="654"/>
        <end position="665"/>
    </location>
</feature>
<reference evidence="3" key="1">
    <citation type="submission" date="2022-09" db="EMBL/GenBank/DDBJ databases">
        <title>Fusarium specimens isolated from Avocado Roots.</title>
        <authorList>
            <person name="Stajich J."/>
            <person name="Roper C."/>
            <person name="Heimlech-Rivalta G."/>
        </authorList>
    </citation>
    <scope>NUCLEOTIDE SEQUENCE</scope>
    <source>
        <strain evidence="3">CF00136</strain>
    </source>
</reference>
<feature type="compositionally biased region" description="Low complexity" evidence="1">
    <location>
        <begin position="127"/>
        <end position="140"/>
    </location>
</feature>
<feature type="compositionally biased region" description="Pro residues" evidence="1">
    <location>
        <begin position="671"/>
        <end position="682"/>
    </location>
</feature>
<feature type="compositionally biased region" description="Basic and acidic residues" evidence="1">
    <location>
        <begin position="437"/>
        <end position="450"/>
    </location>
</feature>
<feature type="compositionally biased region" description="Low complexity" evidence="1">
    <location>
        <begin position="157"/>
        <end position="175"/>
    </location>
</feature>
<keyword evidence="2" id="KW-0472">Membrane</keyword>
<feature type="region of interest" description="Disordered" evidence="1">
    <location>
        <begin position="254"/>
        <end position="283"/>
    </location>
</feature>
<feature type="compositionally biased region" description="Basic and acidic residues" evidence="1">
    <location>
        <begin position="141"/>
        <end position="153"/>
    </location>
</feature>
<comment type="caution">
    <text evidence="3">The sequence shown here is derived from an EMBL/GenBank/DDBJ whole genome shotgun (WGS) entry which is preliminary data.</text>
</comment>
<feature type="compositionally biased region" description="Polar residues" evidence="1">
    <location>
        <begin position="369"/>
        <end position="406"/>
    </location>
</feature>
<feature type="region of interest" description="Disordered" evidence="1">
    <location>
        <begin position="432"/>
        <end position="502"/>
    </location>
</feature>
<feature type="region of interest" description="Disordered" evidence="1">
    <location>
        <begin position="36"/>
        <end position="175"/>
    </location>
</feature>
<accession>A0A9W8VEA3</accession>
<feature type="compositionally biased region" description="Polar residues" evidence="1">
    <location>
        <begin position="87"/>
        <end position="108"/>
    </location>
</feature>
<feature type="region of interest" description="Disordered" evidence="1">
    <location>
        <begin position="519"/>
        <end position="563"/>
    </location>
</feature>
<organism evidence="3 4">
    <name type="scientific">Fusarium torreyae</name>
    <dbReference type="NCBI Taxonomy" id="1237075"/>
    <lineage>
        <taxon>Eukaryota</taxon>
        <taxon>Fungi</taxon>
        <taxon>Dikarya</taxon>
        <taxon>Ascomycota</taxon>
        <taxon>Pezizomycotina</taxon>
        <taxon>Sordariomycetes</taxon>
        <taxon>Hypocreomycetidae</taxon>
        <taxon>Hypocreales</taxon>
        <taxon>Nectriaceae</taxon>
        <taxon>Fusarium</taxon>
    </lineage>
</organism>
<keyword evidence="2" id="KW-1133">Transmembrane helix</keyword>
<proteinExistence type="predicted"/>
<feature type="region of interest" description="Disordered" evidence="1">
    <location>
        <begin position="187"/>
        <end position="232"/>
    </location>
</feature>
<feature type="region of interest" description="Disordered" evidence="1">
    <location>
        <begin position="369"/>
        <end position="414"/>
    </location>
</feature>
<keyword evidence="2" id="KW-0812">Transmembrane</keyword>
<feature type="compositionally biased region" description="Polar residues" evidence="1">
    <location>
        <begin position="187"/>
        <end position="204"/>
    </location>
</feature>
<feature type="region of interest" description="Disordered" evidence="1">
    <location>
        <begin position="642"/>
        <end position="716"/>
    </location>
</feature>
<protein>
    <submittedName>
        <fullName evidence="3">Uncharacterized protein</fullName>
    </submittedName>
</protein>
<feature type="transmembrane region" description="Helical" evidence="2">
    <location>
        <begin position="284"/>
        <end position="307"/>
    </location>
</feature>
<sequence>MESRIVVIPEPTTVVVTYHVPANGSLPTDSALLPPTSAAPGTDLTPFPNADPATDGPQFASLIIPTSQETEQTPTTVAGGDVAPETSDANVNETTAPAETIAQPTSQPAPEETPEEARLIGGQDSGSTTAPAAAQPTSQETTKDSPEEARLIIETDSVSSSASSSSSSAASLSTSESEVLLFDTASFTFTGPPSRSTTFQTRPATTTVTSTDEATKSSDDLVLDNSETANNDSLLPLTTATLADGVITTIGLDPTAGSDHASETTGSDPVVVNKDSDNEGPPPAVVGSIVGSLMGIGFMAFVIFWLMRRRNLKRRRSTLLTPLGIPPGAPGSAEKYEIDNHSLGPTPRSAKVAAAMSANAKKIGRRFRQSMSDSANVDMNRGNSQFGSDPSHSRNVSMARSPSGRVSSPPEGQQGWWSRLIEESSVENLAAAQAHPMPEKQYYDQYDGRRTPSPNPFSDANTMAAVPRGNSPDRAPSPNPFSDASSMAAAPRENSWGRAPSPNPFSDYNSMAAVPHVNSVGYNNPSPRDSLVPSPLAPTRAARSDGPFSDENSTMGPEPVQLPPTVYPGYVEQRRGPSMARNLTPQAPNDKANLAPPMYNQESRGNVHSNPFDLELDGRHVPSVSNIQQMPRNTMASSVYSMPKRTTVRHSRAESYTSRYTSGVSSIGEWPPVPSNEHPPVPSIYGRYSGTDFPLPPRHSRSESDSMLRRQTGQAM</sequence>
<dbReference type="OrthoDB" id="5240840at2759"/>
<name>A0A9W8VEA3_9HYPO</name>
<feature type="compositionally biased region" description="Low complexity" evidence="1">
    <location>
        <begin position="65"/>
        <end position="76"/>
    </location>
</feature>
<evidence type="ECO:0000313" key="3">
    <source>
        <dbReference type="EMBL" id="KAJ4255020.1"/>
    </source>
</evidence>
<dbReference type="EMBL" id="JAOQAZ010000021">
    <property type="protein sequence ID" value="KAJ4255020.1"/>
    <property type="molecule type" value="Genomic_DNA"/>
</dbReference>
<evidence type="ECO:0000256" key="1">
    <source>
        <dbReference type="SAM" id="MobiDB-lite"/>
    </source>
</evidence>
<dbReference type="Proteomes" id="UP001152049">
    <property type="component" value="Unassembled WGS sequence"/>
</dbReference>
<evidence type="ECO:0000256" key="2">
    <source>
        <dbReference type="SAM" id="Phobius"/>
    </source>
</evidence>
<dbReference type="AlphaFoldDB" id="A0A9W8VEA3"/>